<dbReference type="RefSeq" id="WP_003448053.1">
    <property type="nucleotide sequence ID" value="NZ_CP009267.1"/>
</dbReference>
<dbReference type="Pfam" id="PF08220">
    <property type="entry name" value="HTH_DeoR"/>
    <property type="match status" value="1"/>
</dbReference>
<reference evidence="5 8" key="1">
    <citation type="journal article" date="2015" name="Genome Announc.">
        <title>Complete Genome Sequence of the Nitrogen-Fixing and Solvent-Producing Clostridium pasteurianum DSM 525.</title>
        <authorList>
            <person name="Poehlein A."/>
            <person name="Grosse-Honebrink A."/>
            <person name="Zhang Y."/>
            <person name="Minton N.P."/>
            <person name="Daniel R."/>
        </authorList>
    </citation>
    <scope>NUCLEOTIDE SEQUENCE [LARGE SCALE GENOMIC DNA]</scope>
    <source>
        <strain evidence="5">DSM 525</strain>
        <strain evidence="8">DSM 525 / ATCC 6013</strain>
    </source>
</reference>
<dbReference type="Gene3D" id="3.40.50.1360">
    <property type="match status" value="1"/>
</dbReference>
<sequence>MFAEERQREISLILNENGSVKVNELSEHFNVSEATIRRDLQEMDSKRLLKKTHGGAVKIDITNFEPSFMDKKDERNEEKQSIAKYAASMIKNGDTIILDSGTTTLELAKNITSEDITVITNSIDIAAELSNNSGIKLILTGGELRCRTRAMVGHICEGMLKDFRVDKAFIGANGVSLTEGVTTPDITEAQTKKAMINSANKVILVIDNSKLEKICLSVMCSITEISTIVTSGDVPREVVNDFIRQGIEFIIGK</sequence>
<keyword evidence="3" id="KW-0804">Transcription</keyword>
<dbReference type="InterPro" id="IPR036388">
    <property type="entry name" value="WH-like_DNA-bd_sf"/>
</dbReference>
<evidence type="ECO:0000313" key="6">
    <source>
        <dbReference type="EMBL" id="KRU14300.1"/>
    </source>
</evidence>
<protein>
    <submittedName>
        <fullName evidence="5">Transcriptional regulator, DeoR family</fullName>
    </submittedName>
</protein>
<evidence type="ECO:0000313" key="7">
    <source>
        <dbReference type="Proteomes" id="UP000028042"/>
    </source>
</evidence>
<dbReference type="Proteomes" id="UP000028042">
    <property type="component" value="Unassembled WGS sequence"/>
</dbReference>
<reference evidence="6 7" key="3">
    <citation type="journal article" name="Genome Announc.">
        <title>Improved Draft Genome Sequence of Clostridium pasteurianum Strain ATCC 6013 (DSM 525) Using a Hybrid Next-Generation Sequencing Approach.</title>
        <authorList>
            <person name="Pyne M.E."/>
            <person name="Utturkar S."/>
            <person name="Brown S.D."/>
            <person name="Moo-Young M."/>
            <person name="Chung D.A."/>
            <person name="Chou C.P."/>
        </authorList>
    </citation>
    <scope>NUCLEOTIDE SEQUENCE [LARGE SCALE GENOMIC DNA]</scope>
    <source>
        <strain evidence="6 7">ATCC 6013</strain>
    </source>
</reference>
<dbReference type="SUPFAM" id="SSF46785">
    <property type="entry name" value="Winged helix' DNA-binding domain"/>
    <property type="match status" value="1"/>
</dbReference>
<gene>
    <name evidence="5" type="ORF">CLPA_c36310</name>
    <name evidence="6" type="ORF">CP6013_03558</name>
</gene>
<accession>A0A0H3J8X5</accession>
<keyword evidence="8" id="KW-1185">Reference proteome</keyword>
<dbReference type="PROSITE" id="PS00894">
    <property type="entry name" value="HTH_DEOR_1"/>
    <property type="match status" value="1"/>
</dbReference>
<dbReference type="PROSITE" id="PS51000">
    <property type="entry name" value="HTH_DEOR_2"/>
    <property type="match status" value="1"/>
</dbReference>
<dbReference type="SMART" id="SM00420">
    <property type="entry name" value="HTH_DEOR"/>
    <property type="match status" value="1"/>
</dbReference>
<dbReference type="InterPro" id="IPR014036">
    <property type="entry name" value="DeoR-like_C"/>
</dbReference>
<dbReference type="eggNOG" id="COG1349">
    <property type="taxonomic scope" value="Bacteria"/>
</dbReference>
<evidence type="ECO:0000256" key="1">
    <source>
        <dbReference type="ARBA" id="ARBA00023015"/>
    </source>
</evidence>
<dbReference type="EMBL" id="JPGY02000001">
    <property type="protein sequence ID" value="KRU14300.1"/>
    <property type="molecule type" value="Genomic_DNA"/>
</dbReference>
<keyword evidence="1" id="KW-0805">Transcription regulation</keyword>
<evidence type="ECO:0000256" key="2">
    <source>
        <dbReference type="ARBA" id="ARBA00023125"/>
    </source>
</evidence>
<reference evidence="6" key="2">
    <citation type="submission" date="2015-10" db="EMBL/GenBank/DDBJ databases">
        <title>Improved Draft Genome Sequence of Clostridium pasteurianum Strain ATCC 6013 (DSM 525) Using a Hybrid Next-Generation Sequencing Approach.</title>
        <authorList>
            <person name="Pyne M.E."/>
            <person name="Utturkar S.M."/>
            <person name="Brown S.D."/>
            <person name="Moo-Young M."/>
            <person name="Chung D.A."/>
            <person name="Chou P.C."/>
        </authorList>
    </citation>
    <scope>NUCLEOTIDE SEQUENCE</scope>
    <source>
        <strain evidence="6">ATCC 6013</strain>
    </source>
</reference>
<evidence type="ECO:0000259" key="4">
    <source>
        <dbReference type="PROSITE" id="PS51000"/>
    </source>
</evidence>
<dbReference type="PRINTS" id="PR00037">
    <property type="entry name" value="HTHLACR"/>
</dbReference>
<dbReference type="InterPro" id="IPR037171">
    <property type="entry name" value="NagB/RpiA_transferase-like"/>
</dbReference>
<organism evidence="5 8">
    <name type="scientific">Clostridium pasteurianum DSM 525 = ATCC 6013</name>
    <dbReference type="NCBI Taxonomy" id="1262449"/>
    <lineage>
        <taxon>Bacteria</taxon>
        <taxon>Bacillati</taxon>
        <taxon>Bacillota</taxon>
        <taxon>Clostridia</taxon>
        <taxon>Eubacteriales</taxon>
        <taxon>Clostridiaceae</taxon>
        <taxon>Clostridium</taxon>
    </lineage>
</organism>
<dbReference type="GeneID" id="93075724"/>
<name>A0A0H3J8X5_CLOPA</name>
<dbReference type="InterPro" id="IPR050313">
    <property type="entry name" value="Carb_Metab_HTH_regulators"/>
</dbReference>
<dbReference type="PANTHER" id="PTHR30363:SF44">
    <property type="entry name" value="AGA OPERON TRANSCRIPTIONAL REPRESSOR-RELATED"/>
    <property type="match status" value="1"/>
</dbReference>
<evidence type="ECO:0000313" key="8">
    <source>
        <dbReference type="Proteomes" id="UP000030905"/>
    </source>
</evidence>
<dbReference type="KEGG" id="cpae:CPAST_c36310"/>
<dbReference type="GO" id="GO:0003700">
    <property type="term" value="F:DNA-binding transcription factor activity"/>
    <property type="evidence" value="ECO:0007669"/>
    <property type="project" value="InterPro"/>
</dbReference>
<evidence type="ECO:0000256" key="3">
    <source>
        <dbReference type="ARBA" id="ARBA00023163"/>
    </source>
</evidence>
<dbReference type="GO" id="GO:0003677">
    <property type="term" value="F:DNA binding"/>
    <property type="evidence" value="ECO:0007669"/>
    <property type="project" value="UniProtKB-KW"/>
</dbReference>
<dbReference type="InterPro" id="IPR001034">
    <property type="entry name" value="DeoR_HTH"/>
</dbReference>
<dbReference type="PATRIC" id="fig|1262449.3.peg.3928"/>
<dbReference type="InterPro" id="IPR036390">
    <property type="entry name" value="WH_DNA-bd_sf"/>
</dbReference>
<dbReference type="Pfam" id="PF00455">
    <property type="entry name" value="DeoRC"/>
    <property type="match status" value="1"/>
</dbReference>
<dbReference type="SMART" id="SM01134">
    <property type="entry name" value="DeoRC"/>
    <property type="match status" value="1"/>
</dbReference>
<dbReference type="SUPFAM" id="SSF100950">
    <property type="entry name" value="NagB/RpiA/CoA transferase-like"/>
    <property type="match status" value="1"/>
</dbReference>
<dbReference type="AlphaFoldDB" id="A0A0H3J8X5"/>
<dbReference type="Gene3D" id="1.10.10.10">
    <property type="entry name" value="Winged helix-like DNA-binding domain superfamily/Winged helix DNA-binding domain"/>
    <property type="match status" value="1"/>
</dbReference>
<dbReference type="Proteomes" id="UP000030905">
    <property type="component" value="Chromosome"/>
</dbReference>
<dbReference type="KEGG" id="cpat:CLPA_c36310"/>
<proteinExistence type="predicted"/>
<dbReference type="PANTHER" id="PTHR30363">
    <property type="entry name" value="HTH-TYPE TRANSCRIPTIONAL REGULATOR SRLR-RELATED"/>
    <property type="match status" value="1"/>
</dbReference>
<feature type="domain" description="HTH deoR-type" evidence="4">
    <location>
        <begin position="3"/>
        <end position="58"/>
    </location>
</feature>
<dbReference type="InterPro" id="IPR018356">
    <property type="entry name" value="Tscrpt_reg_HTH_DeoR_CS"/>
</dbReference>
<keyword evidence="2" id="KW-0238">DNA-binding</keyword>
<evidence type="ECO:0000313" key="5">
    <source>
        <dbReference type="EMBL" id="AJA53675.1"/>
    </source>
</evidence>
<dbReference type="EMBL" id="CP009268">
    <property type="protein sequence ID" value="AJA53675.1"/>
    <property type="molecule type" value="Genomic_DNA"/>
</dbReference>